<proteinExistence type="predicted"/>
<comment type="caution">
    <text evidence="3">The sequence shown here is derived from an EMBL/GenBank/DDBJ whole genome shotgun (WGS) entry which is preliminary data.</text>
</comment>
<dbReference type="InParanoid" id="A0A409XWT3"/>
<feature type="compositionally biased region" description="Polar residues" evidence="1">
    <location>
        <begin position="13"/>
        <end position="32"/>
    </location>
</feature>
<keyword evidence="2" id="KW-1133">Transmembrane helix</keyword>
<feature type="region of interest" description="Disordered" evidence="1">
    <location>
        <begin position="1"/>
        <end position="40"/>
    </location>
</feature>
<protein>
    <submittedName>
        <fullName evidence="3">Uncharacterized protein</fullName>
    </submittedName>
</protein>
<name>A0A409XWT3_9AGAR</name>
<evidence type="ECO:0000256" key="2">
    <source>
        <dbReference type="SAM" id="Phobius"/>
    </source>
</evidence>
<organism evidence="3 4">
    <name type="scientific">Gymnopilus dilepis</name>
    <dbReference type="NCBI Taxonomy" id="231916"/>
    <lineage>
        <taxon>Eukaryota</taxon>
        <taxon>Fungi</taxon>
        <taxon>Dikarya</taxon>
        <taxon>Basidiomycota</taxon>
        <taxon>Agaricomycotina</taxon>
        <taxon>Agaricomycetes</taxon>
        <taxon>Agaricomycetidae</taxon>
        <taxon>Agaricales</taxon>
        <taxon>Agaricineae</taxon>
        <taxon>Hymenogastraceae</taxon>
        <taxon>Gymnopilus</taxon>
    </lineage>
</organism>
<evidence type="ECO:0000256" key="1">
    <source>
        <dbReference type="SAM" id="MobiDB-lite"/>
    </source>
</evidence>
<keyword evidence="2" id="KW-0812">Transmembrane</keyword>
<evidence type="ECO:0000313" key="4">
    <source>
        <dbReference type="Proteomes" id="UP000284706"/>
    </source>
</evidence>
<accession>A0A409XWT3</accession>
<dbReference type="Proteomes" id="UP000284706">
    <property type="component" value="Unassembled WGS sequence"/>
</dbReference>
<reference evidence="3 4" key="1">
    <citation type="journal article" date="2018" name="Evol. Lett.">
        <title>Horizontal gene cluster transfer increased hallucinogenic mushroom diversity.</title>
        <authorList>
            <person name="Reynolds H.T."/>
            <person name="Vijayakumar V."/>
            <person name="Gluck-Thaler E."/>
            <person name="Korotkin H.B."/>
            <person name="Matheny P.B."/>
            <person name="Slot J.C."/>
        </authorList>
    </citation>
    <scope>NUCLEOTIDE SEQUENCE [LARGE SCALE GENOMIC DNA]</scope>
    <source>
        <strain evidence="3 4">SRW20</strain>
    </source>
</reference>
<sequence length="166" mass="17702">MAADPDSPPSYALITTSDNNDRNTGNTSQNSKLEAASQELDRRVVLYNEARGRAHADPTNPTAQADLNRAAESVAQGIHLVADAHPSPSEQAKFRRKAQEFAEGDEKQRENVLRDVGKWLLAILATPFVLAGLALYAAGTIVAGVGSLLKGMGKFGVSAFKKARNS</sequence>
<evidence type="ECO:0000313" key="3">
    <source>
        <dbReference type="EMBL" id="PPQ95218.1"/>
    </source>
</evidence>
<dbReference type="EMBL" id="NHYE01001431">
    <property type="protein sequence ID" value="PPQ95218.1"/>
    <property type="molecule type" value="Genomic_DNA"/>
</dbReference>
<dbReference type="AlphaFoldDB" id="A0A409XWT3"/>
<keyword evidence="4" id="KW-1185">Reference proteome</keyword>
<gene>
    <name evidence="3" type="ORF">CVT26_014910</name>
</gene>
<dbReference type="OrthoDB" id="3270770at2759"/>
<keyword evidence="2" id="KW-0472">Membrane</keyword>
<feature type="transmembrane region" description="Helical" evidence="2">
    <location>
        <begin position="119"/>
        <end position="145"/>
    </location>
</feature>